<feature type="compositionally biased region" description="Basic and acidic residues" evidence="1">
    <location>
        <begin position="504"/>
        <end position="515"/>
    </location>
</feature>
<feature type="compositionally biased region" description="Basic and acidic residues" evidence="1">
    <location>
        <begin position="9"/>
        <end position="20"/>
    </location>
</feature>
<feature type="region of interest" description="Disordered" evidence="1">
    <location>
        <begin position="491"/>
        <end position="515"/>
    </location>
</feature>
<feature type="compositionally biased region" description="Polar residues" evidence="1">
    <location>
        <begin position="327"/>
        <end position="350"/>
    </location>
</feature>
<evidence type="ECO:0000313" key="2">
    <source>
        <dbReference type="EMBL" id="KAK0749384.1"/>
    </source>
</evidence>
<proteinExistence type="predicted"/>
<feature type="compositionally biased region" description="Acidic residues" evidence="1">
    <location>
        <begin position="21"/>
        <end position="55"/>
    </location>
</feature>
<dbReference type="EMBL" id="JAUKUD010000003">
    <property type="protein sequence ID" value="KAK0749384.1"/>
    <property type="molecule type" value="Genomic_DNA"/>
</dbReference>
<dbReference type="AlphaFoldDB" id="A0AA40K801"/>
<feature type="region of interest" description="Disordered" evidence="1">
    <location>
        <begin position="729"/>
        <end position="751"/>
    </location>
</feature>
<sequence>MAKINKASGTREAHRAKDPDNGEAENDAGEDQEHVEEEENDDDDDYDNDDDEEDSSSISDAPEEPSHAGKLETLRKTEAWKVIEKYQKQYYPRGLPGHINTNEVWAYLNKDPEMISTPKKHSFWRAILTSAKRRVKEKEKQWRKGVHATWREGRRRAHLASWCRPAAVMAMKILNVSVSGGDMMPNFLQYEVETLGLEWFLDEPSSWSVDEFWVGAQFDLPMWIYSNVTHFGTMYSRPAIDINPFFRSDHLHPEPASSTPANSSPPGLDPAPRPEQTVAETEAAPVNPSARGINVESPNPQTDVQSPNREPSPTPPTAPKAAPVGTLTGSLTTSPNTLGVNPAPTQQHGTLGQGGKNHGREGSKGLGRGKRGHGVGGDAEDEDMPDATPKSTITLLGKPKKASDAPPTPIPSTGDSIQKEVKDLRKVVKNIVKSVREADFATIKEVNEASKKTEDGLKASWDAIEAIGKRLEICEKAGTYVDKAATSAADSPMRAKTPSALQKTTHDRVASERKNAEKRLVSATAQVTALTNELEAANNRITALTSNLESANRLNATLTSDLESAKTQTTTLTTNLCTATSQVIDLTAQLESAITAKALADGTSAALQAELAASKTNYATLVKDNTSLQSRHTALTTDYNTTQTRLLDAKLQNHSVPELMDALARRGGGGGGGGDAREETPGGARIITGAAWVSRGGSYGYRAASMAVEQGFPSQRQQQLHGGVVVEVPSREAREEMERQQRRGREGGRRRWEAEVLESEDGRWGG</sequence>
<accession>A0AA40K801</accession>
<dbReference type="Gene3D" id="1.10.287.1490">
    <property type="match status" value="1"/>
</dbReference>
<keyword evidence="3" id="KW-1185">Reference proteome</keyword>
<comment type="caution">
    <text evidence="2">The sequence shown here is derived from an EMBL/GenBank/DDBJ whole genome shotgun (WGS) entry which is preliminary data.</text>
</comment>
<dbReference type="Proteomes" id="UP001172155">
    <property type="component" value="Unassembled WGS sequence"/>
</dbReference>
<name>A0AA40K801_9PEZI</name>
<evidence type="ECO:0000256" key="1">
    <source>
        <dbReference type="SAM" id="MobiDB-lite"/>
    </source>
</evidence>
<feature type="compositionally biased region" description="Low complexity" evidence="1">
    <location>
        <begin position="254"/>
        <end position="266"/>
    </location>
</feature>
<organism evidence="2 3">
    <name type="scientific">Schizothecium vesticola</name>
    <dbReference type="NCBI Taxonomy" id="314040"/>
    <lineage>
        <taxon>Eukaryota</taxon>
        <taxon>Fungi</taxon>
        <taxon>Dikarya</taxon>
        <taxon>Ascomycota</taxon>
        <taxon>Pezizomycotina</taxon>
        <taxon>Sordariomycetes</taxon>
        <taxon>Sordariomycetidae</taxon>
        <taxon>Sordariales</taxon>
        <taxon>Schizotheciaceae</taxon>
        <taxon>Schizothecium</taxon>
    </lineage>
</organism>
<gene>
    <name evidence="2" type="ORF">B0T18DRAFT_388981</name>
</gene>
<feature type="region of interest" description="Disordered" evidence="1">
    <location>
        <begin position="1"/>
        <end position="72"/>
    </location>
</feature>
<protein>
    <submittedName>
        <fullName evidence="2">Uncharacterized protein</fullName>
    </submittedName>
</protein>
<evidence type="ECO:0000313" key="3">
    <source>
        <dbReference type="Proteomes" id="UP001172155"/>
    </source>
</evidence>
<reference evidence="2" key="1">
    <citation type="submission" date="2023-06" db="EMBL/GenBank/DDBJ databases">
        <title>Genome-scale phylogeny and comparative genomics of the fungal order Sordariales.</title>
        <authorList>
            <consortium name="Lawrence Berkeley National Laboratory"/>
            <person name="Hensen N."/>
            <person name="Bonometti L."/>
            <person name="Westerberg I."/>
            <person name="Brannstrom I.O."/>
            <person name="Guillou S."/>
            <person name="Cros-Aarteil S."/>
            <person name="Calhoun S."/>
            <person name="Haridas S."/>
            <person name="Kuo A."/>
            <person name="Mondo S."/>
            <person name="Pangilinan J."/>
            <person name="Riley R."/>
            <person name="LaButti K."/>
            <person name="Andreopoulos B."/>
            <person name="Lipzen A."/>
            <person name="Chen C."/>
            <person name="Yanf M."/>
            <person name="Daum C."/>
            <person name="Ng V."/>
            <person name="Clum A."/>
            <person name="Steindorff A."/>
            <person name="Ohm R."/>
            <person name="Martin F."/>
            <person name="Silar P."/>
            <person name="Natvig D."/>
            <person name="Lalanne C."/>
            <person name="Gautier V."/>
            <person name="Ament-velasquez S.L."/>
            <person name="Kruys A."/>
            <person name="Hutchinson M.I."/>
            <person name="Powell A.J."/>
            <person name="Barry K."/>
            <person name="Miller A.N."/>
            <person name="Grigoriev I.V."/>
            <person name="Debuchy R."/>
            <person name="Gladieux P."/>
            <person name="Thoren M.H."/>
            <person name="Johannesson H."/>
        </authorList>
    </citation>
    <scope>NUCLEOTIDE SEQUENCE</scope>
    <source>
        <strain evidence="2">SMH3187-1</strain>
    </source>
</reference>
<feature type="region of interest" description="Disordered" evidence="1">
    <location>
        <begin position="246"/>
        <end position="416"/>
    </location>
</feature>
<feature type="compositionally biased region" description="Polar residues" evidence="1">
    <location>
        <begin position="296"/>
        <end position="309"/>
    </location>
</feature>